<proteinExistence type="predicted"/>
<dbReference type="Proteomes" id="UP000236520">
    <property type="component" value="Unassembled WGS sequence"/>
</dbReference>
<name>A0A2J7Z560_STRMQ</name>
<feature type="region of interest" description="Disordered" evidence="2">
    <location>
        <begin position="847"/>
        <end position="1129"/>
    </location>
</feature>
<feature type="region of interest" description="Disordered" evidence="2">
    <location>
        <begin position="620"/>
        <end position="665"/>
    </location>
</feature>
<comment type="caution">
    <text evidence="3">The sequence shown here is derived from an EMBL/GenBank/DDBJ whole genome shotgun (WGS) entry which is preliminary data.</text>
</comment>
<protein>
    <submittedName>
        <fullName evidence="3">Uncharacterized protein</fullName>
    </submittedName>
</protein>
<feature type="compositionally biased region" description="Basic and acidic residues" evidence="2">
    <location>
        <begin position="1576"/>
        <end position="1593"/>
    </location>
</feature>
<feature type="compositionally biased region" description="Basic and acidic residues" evidence="2">
    <location>
        <begin position="311"/>
        <end position="323"/>
    </location>
</feature>
<feature type="region of interest" description="Disordered" evidence="2">
    <location>
        <begin position="1572"/>
        <end position="1593"/>
    </location>
</feature>
<keyword evidence="1" id="KW-0175">Coiled coil</keyword>
<feature type="coiled-coil region" evidence="1">
    <location>
        <begin position="1337"/>
        <end position="1461"/>
    </location>
</feature>
<feature type="compositionally biased region" description="Acidic residues" evidence="2">
    <location>
        <begin position="2028"/>
        <end position="2039"/>
    </location>
</feature>
<feature type="coiled-coil region" evidence="1">
    <location>
        <begin position="1759"/>
        <end position="1786"/>
    </location>
</feature>
<evidence type="ECO:0000313" key="3">
    <source>
        <dbReference type="EMBL" id="PNG95410.1"/>
    </source>
</evidence>
<feature type="compositionally biased region" description="Basic and acidic residues" evidence="2">
    <location>
        <begin position="995"/>
        <end position="1026"/>
    </location>
</feature>
<feature type="compositionally biased region" description="Low complexity" evidence="2">
    <location>
        <begin position="620"/>
        <end position="639"/>
    </location>
</feature>
<evidence type="ECO:0000256" key="1">
    <source>
        <dbReference type="SAM" id="Coils"/>
    </source>
</evidence>
<feature type="compositionally biased region" description="Low complexity" evidence="2">
    <location>
        <begin position="735"/>
        <end position="744"/>
    </location>
</feature>
<feature type="region of interest" description="Disordered" evidence="2">
    <location>
        <begin position="1662"/>
        <end position="1683"/>
    </location>
</feature>
<evidence type="ECO:0000313" key="4">
    <source>
        <dbReference type="Proteomes" id="UP000236520"/>
    </source>
</evidence>
<feature type="compositionally biased region" description="Basic and acidic residues" evidence="2">
    <location>
        <begin position="709"/>
        <end position="733"/>
    </location>
</feature>
<keyword evidence="4" id="KW-1185">Reference proteome</keyword>
<feature type="region of interest" description="Disordered" evidence="2">
    <location>
        <begin position="798"/>
        <end position="823"/>
    </location>
</feature>
<feature type="region of interest" description="Disordered" evidence="2">
    <location>
        <begin position="311"/>
        <end position="332"/>
    </location>
</feature>
<feature type="coiled-coil region" evidence="1">
    <location>
        <begin position="1129"/>
        <end position="1160"/>
    </location>
</feature>
<feature type="region of interest" description="Disordered" evidence="2">
    <location>
        <begin position="694"/>
        <end position="754"/>
    </location>
</feature>
<dbReference type="EMBL" id="LJIW01000001">
    <property type="protein sequence ID" value="PNG95410.1"/>
    <property type="molecule type" value="Genomic_DNA"/>
</dbReference>
<dbReference type="RefSeq" id="WP_102933732.1">
    <property type="nucleotide sequence ID" value="NZ_LJIW01000001.1"/>
</dbReference>
<feature type="region of interest" description="Disordered" evidence="2">
    <location>
        <begin position="457"/>
        <end position="498"/>
    </location>
</feature>
<gene>
    <name evidence="3" type="ORF">SMF913_11435</name>
</gene>
<sequence length="2039" mass="214803">MYELSRIRLYSIGPAGARYADTVLDLRGVGEPVPSPAPTQAEFFEEEPVGPPRRPAPAGVLFLENGGGKSVLLKLIFSVMLPGHRNTLGGASSGVLRKFLLADDCGHVALEWQHTVTGETVVVGKVSEWRGRQVSNDPRKFAEAWYSFRPGPGMSLDSLPVAESAAVRPAVEGASTARGRRRTMKGFRDALTEAGKAYPHLDVVWVEIHERWNEHLGELGLDPELFRYQREMNADEGEAAGLFAVKNDSDFTDLLLRAVTDTRDTDGLADLVHGFAHKLGRRAELTAERDFTAGSLDLLQRIADAAERREQARGVHAGAERRTRTLSRRLSARGAEERARAAELAERVASAAQAVTDAEGARGRSDLVAAELAYRHASLALAAAEKGAAAQRRELNDARTLHSAWQAAETVLRHRAAADRSARVAAAIREAERDAAPALAARAKAAADLVRALHAAAEDGERVANEEEERSAALQETGEAAHRDATSAATAAQRARSDAEHLRQRLAEVEQETAEAVRAGWLDDSAPDADPARAALAASDAEKTTVAAFDEARETARRTADHAKSAAAVEARAELAAARAVDAARATESAYDAERRAAEALGAEQRLIELLGLPQPTAAVPAPRGAARPSAADSRAAGGVTVRIPDAGGRGAGRRAARTLPADSGRDGWITVRVDEEDADDIGLSQLPAAFRAAPHAPPTIPPDSEPEPASHDHDYAPEDPPTDTRSRFEGENHAAPGPSAARPRGGGAVPGSVVRSTDVVGMEGGSAVVGDGFPGTGPAPDGGVSASCAVGDPCSGGGVEEGDEAEAGGMSGPSAAHLKGGGAASRQVVRSADVVVGAEGASAVAGDSLSATGPVGEAGRARRVEGDAASVGDQCRGTGPVDEAGDTARVDGGAEGARPARHGAASAEVAEAGPGEAHRRRPLAAESRPAGRVTVRIDEAQDAASGGGGPRPEGRRGAVPVVPVDSHGDGGQAGTEAATDTADVGHAAPSGDGLRSDGPRSDGLRSDGLRSDGLRSDGSRSDGPRRARVVAAESRPPGEVSARVGDVDGGQGEPEAADTGTRPADVTPANVTPADANPVTPAEADSGSADDDSDCWSPEPGGEPDRERDRGRHPRPAPRAFADRPLTAEELDRNAEALRELLEESVASAERQLFELRTAAAEDARILGALGDGGLLPPSPDVLAAVEYLGEHGIPALPGWRYLAQAVDPVDHAAVLAARPELVDGVVITDPGTHARAREVLGQASLLPRSAVAVGTSAALLAPTPAPGTEDSGVFLVPPNPAMHDERAADDERRGLRARATERDEEIRALAARLAGDRALSARLASWRTGCPPGRLAELAAAAETAREAADTAQRELVEGRTARAEADEAATEAARVRDERQEAAQRARRVADALAGLAYRLRERATWQTRLRELAEEAAEYEERAAGCVDRARAADEDRRAAQRAADDAHRTARALRAERAEIAGAPDDLGEVTEPPSASLPALREAYRAASQVYEKVGVGADLRAEQARAESDESAALASLDRLTNKVRTRAAQLLEGTDGADGPSRQAAAARAESLVQMLESRASAASEQLGRLRGETERLAPADGDAHTELPEEMVPADAEQAKELLRTANGELAARTDALDTARTAHADLVRAHRAAEDAAGGFDETAALLRDLLRDGPGAEDDGERPEPYAGGLAEARQAAAESRRSLRGCAADLSAAESAVREASDVLVRHANSTRYEQVRTPARQQIRELPAAALPEHAAAWAEAFAPRLRVLTDELEQLERNRDSIVDRLRGLVESCLATLRSAQRLSRLPEGLGEWSGQEFLRIRFEDPDQASLTERLGEVIDEATHSAVRKNSDLRRDGMSLLLRGVHAALLPRGVAVEILKPDAVLRAERVPVRQMGDVFSGGQLLTAAIALYCTMAALRSNDRGRDKHRHAGTLFLDNPIGRANATYLLELQRAVADALGVQLLYTTGLFDTTALAEFPLVIRLRNDADLRAGLKYISVEEHLRPGLPVREPEEEQQVHGQITATRMYRRPEADADEPVEAADRP</sequence>
<accession>A0A2J7Z560</accession>
<reference evidence="3 4" key="1">
    <citation type="submission" date="2015-09" db="EMBL/GenBank/DDBJ databases">
        <title>Genome sequence, genome mining and natural product profiling of a biocontrol bacterium Streptomyces malaysiensis F913.</title>
        <authorList>
            <person name="Xu Y."/>
            <person name="Wei J."/>
            <person name="Xie J."/>
            <person name="Li T."/>
            <person name="Zhou Z."/>
        </authorList>
    </citation>
    <scope>NUCLEOTIDE SEQUENCE [LARGE SCALE GENOMIC DNA]</scope>
    <source>
        <strain evidence="3 4">F913</strain>
    </source>
</reference>
<feature type="region of interest" description="Disordered" evidence="2">
    <location>
        <begin position="2005"/>
        <end position="2039"/>
    </location>
</feature>
<evidence type="ECO:0000256" key="2">
    <source>
        <dbReference type="SAM" id="MobiDB-lite"/>
    </source>
</evidence>
<organism evidence="3 4">
    <name type="scientific">Streptomyces malaysiensis</name>
    <dbReference type="NCBI Taxonomy" id="92644"/>
    <lineage>
        <taxon>Bacteria</taxon>
        <taxon>Bacillati</taxon>
        <taxon>Actinomycetota</taxon>
        <taxon>Actinomycetes</taxon>
        <taxon>Kitasatosporales</taxon>
        <taxon>Streptomycetaceae</taxon>
        <taxon>Streptomyces</taxon>
        <taxon>Streptomyces violaceusniger group</taxon>
    </lineage>
</organism>